<feature type="transmembrane region" description="Helical" evidence="1">
    <location>
        <begin position="56"/>
        <end position="76"/>
    </location>
</feature>
<keyword evidence="3" id="KW-1185">Reference proteome</keyword>
<keyword evidence="1" id="KW-0812">Transmembrane</keyword>
<name>A0ABV0J5D3_9CYAN</name>
<feature type="transmembrane region" description="Helical" evidence="1">
    <location>
        <begin position="16"/>
        <end position="36"/>
    </location>
</feature>
<comment type="caution">
    <text evidence="2">The sequence shown here is derived from an EMBL/GenBank/DDBJ whole genome shotgun (WGS) entry which is preliminary data.</text>
</comment>
<protein>
    <submittedName>
        <fullName evidence="2">Peptide chain release factor 1</fullName>
    </submittedName>
</protein>
<proteinExistence type="predicted"/>
<reference evidence="2 3" key="1">
    <citation type="submission" date="2022-04" db="EMBL/GenBank/DDBJ databases">
        <title>Positive selection, recombination, and allopatry shape intraspecific diversity of widespread and dominant cyanobacteria.</title>
        <authorList>
            <person name="Wei J."/>
            <person name="Shu W."/>
            <person name="Hu C."/>
        </authorList>
    </citation>
    <scope>NUCLEOTIDE SEQUENCE [LARGE SCALE GENOMIC DNA]</scope>
    <source>
        <strain evidence="2 3">GB2-A4</strain>
    </source>
</reference>
<dbReference type="RefSeq" id="WP_190439366.1">
    <property type="nucleotide sequence ID" value="NZ_JAMPKM010000003.1"/>
</dbReference>
<keyword evidence="1" id="KW-0472">Membrane</keyword>
<dbReference type="EMBL" id="JAMPKM010000003">
    <property type="protein sequence ID" value="MEP0816993.1"/>
    <property type="molecule type" value="Genomic_DNA"/>
</dbReference>
<keyword evidence="1" id="KW-1133">Transmembrane helix</keyword>
<evidence type="ECO:0000256" key="1">
    <source>
        <dbReference type="SAM" id="Phobius"/>
    </source>
</evidence>
<gene>
    <name evidence="2" type="ORF">NC998_07775</name>
</gene>
<sequence length="137" mass="15060">MFDPLRRLKFLPWRSLALLTLATLAIVAVIEVALGMGYTQVGLLRAVLNALFSPPWVVIMQVAAGIGIGGLAVFLLETKWQQVSINAGVLWALVLCLILGSLVRSFIPLPAILVNPGETLFMGFIVGVFWRGRPYWR</sequence>
<feature type="transmembrane region" description="Helical" evidence="1">
    <location>
        <begin position="109"/>
        <end position="130"/>
    </location>
</feature>
<accession>A0ABV0J5D3</accession>
<feature type="transmembrane region" description="Helical" evidence="1">
    <location>
        <begin position="83"/>
        <end position="103"/>
    </location>
</feature>
<organism evidence="2 3">
    <name type="scientific">Trichocoleus desertorum GB2-A4</name>
    <dbReference type="NCBI Taxonomy" id="2933944"/>
    <lineage>
        <taxon>Bacteria</taxon>
        <taxon>Bacillati</taxon>
        <taxon>Cyanobacteriota</taxon>
        <taxon>Cyanophyceae</taxon>
        <taxon>Leptolyngbyales</taxon>
        <taxon>Trichocoleusaceae</taxon>
        <taxon>Trichocoleus</taxon>
    </lineage>
</organism>
<evidence type="ECO:0000313" key="2">
    <source>
        <dbReference type="EMBL" id="MEP0816993.1"/>
    </source>
</evidence>
<dbReference type="Proteomes" id="UP001464891">
    <property type="component" value="Unassembled WGS sequence"/>
</dbReference>
<evidence type="ECO:0000313" key="3">
    <source>
        <dbReference type="Proteomes" id="UP001464891"/>
    </source>
</evidence>